<dbReference type="RefSeq" id="WP_267145235.1">
    <property type="nucleotide sequence ID" value="NZ_JAODIM010000040.1"/>
</dbReference>
<comment type="similarity">
    <text evidence="6">In the N-terminal section; belongs to the CdiA toxin family.</text>
</comment>
<sequence>MENRLHPLRLPQRLLSYLICGLIAWQPLLPAISASINPVNGNTQLDKAGNGVPVLNIATPNKAGISHNQFKDYNVGKEGLILNNATGQLTQTQLGGLIQNNTNLTAGKEAKGIINEVVGANRSQLQGYTEVAGKAANVMVANPYGITCSGCGFINTPGATLTTGKPSFDSNGNLQALTVSKGTITVEGQGLDASQSDALSIISRATEVNAAIHARDLKVIAGANKVAADGGVTAIAGEGIAPTVAVDTGALGGMYANRIHLISSDKGVGVNLGNLNARQGDMVLDASGKLALNNSLTSGTLTAKGASVTLSGDNKVSGGATVTAQQDLTLQNGTLVSDKSIALSGGENVRLSNAKLTAGADIQLAAGDLTVDTASTADATGNISVNAQRSMNNAGQLTAGADIDLHAATASNSGTLVAKKQLSSRSEQLTNSGKLVGDTLDIDSKTLNNRGEMLAGQQLKIAASSLQQSGTLNAKGSAQLAVSGKIVNAAGGKISGDQQLQISSAALVNNGTLLANDFALDSREIGNSGLIQGTQSLSLLSDQLDNLTTGSIYTAGDLTLDLPQFTNSGLLTSDSAMYLSGDRLTNDGEINAATLTADNRLFNIGAQGLMLASGTMQLNHTQLDNAGQLAANRLDLHAGTLNNSGKIIGQQAVDVESATVDNRGWLIGKALTLKGDLVNSGLLQGDESLGLQGDQLVNASEGQLLTGGNATIAADSLENRGLVQADGLQVTARQWDNRGTALATSTLNAELTDKLDNSGSLLSSGDITLNGGTLTNSGSVQGKTLTITPAQVINRGALIGLQALTLGTARPAMGRMALAAPAQELRNENNGTLLTQGTLTVNGGTVTNNGSWQGQQILLHAQQLNNNGSIQSAGDLQLVLSDSLNSASGSKISASGNAALQALALTSQGEWIAKNLTLTGGTLNNDGVISGVESLTADLSGGFTQQQNKTMLSGGTLTLNAASVNNLGSLQGDTLQIGSGVLTNSGRLQGDNGLTLNLTGNLTNNASGTLLSQQGVNLTTPNLINYGLIQGGATSTVDATSSARNEGKLLNSGQLTLTTAQLINSGWLQATTLILNAANATNSGTLLAEQQGTLSGNTLTNQGVTQGGNLAVNYQQLTNSGTLLGNSQLNVTAAQVTQQAAGKLFSGGNLLLTSNGFDQLGLVVALGDATLKLVDAFTGRGTIAAGNRLTVSSDGNLLNSGVMQGQGLTLTAGGTLTNNGQLTTGSADSALSGSQIAMNSAGSLQGGGNVSLTSRGNITLNGFTGTKGTMTLTAPGSIINTALLYAGNNLYLLANSIKNQRGDILAGNSLWMQRDAAGNANTEVVNSSGTIETNNGDITIKTGHLLNTREGLSVTSTTQKASDVPEGTGAATVDVRLGDLDESELGYNLRTRESGGSEANGAGKHEIRYYTLAPNELGAVKRYLSEILTLEVTATGGSGRIASGRNLDITATTLDNQASAILADKMITLRGSSLNNASWLNSVRNTYLTYQFDGQPATYELDEDHGMTYFAGLPIVTNTQVRVNNLDSHVTYRLASAPEYETLSTGGNYRSVIQAGGTVNASFSNNISNTSTNANAGGISNILAAPSLNTLSQAGISGAQQKQALSGSDKVTIDSPQWHDQLQDALQIISGGDPLANSGTSGNLQGKSVDTSAYPLPTSNSGYFVTSGDPKSPYLITVNPKLNGLGELDQNLYGDLYKLLGQQPTGASQETRSQYTDEKQFLGSAYLLDRLQLNPEYDYRFLGDAAFDTRYVSNTVLNQTGSRYLNGLGSELDQMRYLMDNAAAAQQSLGLEFGVSLTAVQVGALDHSIIWWEASTVNGETVMVPKVYLSTKDVAINNGSVIAGNNVVLEAGVVTNNGSTLIAANDLTVDSQNSVSNLNDALVKAGGNLQLSALGDINNIGSAISGKMVALESTNGSINNITKATQWQFNSSEESGEKVGLSHTWLGNSAAITSLDSLTLNAGKDIAITGAEIKAGGDLQMNASGDIAITANTINDTQSQSGFAYNARKQVQSSSSTDIRHEGSTVTAGGNLGISAGNNLTASASAVDAGKNASLTAGNDLNLQAKTTQQASSKGNAESHASGLDRATLTSGGDLTLKAGRDLTSQAAAMAAEGDVALQGGRDINLQAVATTSGSSYYSGNKTEIDQSVRQQGTEIASGGDTTLQAGRDISSAATQVTAQQDIAVKAGGDINLTTANESDYHFDEETTVKKRLFSKTTTHTIAEDYQTTEKGTQLSGKSIAIKAQNDITLTGASVAGETAVTLDAGNNLNIEAATQTESTYRLHEVTKSGLMSGGGLGITIGKQSAKGEYSGAQVTQSDSRSMVGAAGGNVTLSAGNNLVIKGSDVIAGRAANDTQGATGNINAAAQNIAILAGQDQVRESYTQEAKSSGIGLSLSVTALDSLRNIRDALQSSGSVYQQVKAVGNELGAASLDNPSGFSLTYNKSSSNASQASESLYQSGSTLSAGGDVRLTAVAGKANASAGNILLEGGSIVAGGIASLQASGDIAIITSSDSQKVTSNSQSKAMSLTSSPSLGALARMGGNSPNNGDPGVPFGLQKQQENSDGAYLTQHASSITGNAVSLTSSDGDITLAGSTLTGVQGVNITAANGNVNIISGDNQQLTSSSGSSTTLGELGGDGYSGTVGWGNSAWKNVSEGNQQSSVRSGIVSEQGDVHIVGAKDVLLQGADVYAGKSLDIAGRNIELQTAQDNEKSSSNSHSTQYGVTTAVSGYAVSIAQAADKIADARANNSDPRLQAIYAAQAALTALSSVYQNTAAVKVSVSATAGSSHQSQEQQATAQSGTTIKADQDVALKADQDITGKGVQIAGENISLTAGGNIALSSAQDTSSLKSDSGGNKFGVGVGFGLGGSQNGFSIELSASQYSANASGNNLTNHNSQVDASKTLTVTSGENITLNGANLSGNRVEVNAGKNLLIASQQDTSSYNSKQNSSGLNVSICVPPICLGAPVQGSASTSGGKLYNDYASVQQQSGIAAGDAGYGIYVGNHTQLDGAVISSTASADKNHLSTGTLGWTDIDNHAAQAGKGYGVSVSSESMPVATLGQAGSDATSTTYSAVSAGTIDIRNPDAQQQDVASLSRDTANASNALNNDFDAQKLEDKLTIQRELGALGQQAIGLAFDYQKDKAQKAARERLSKEDDGFSALSAEEQQKKIEASPEYQQVNDEYGIGSKNQIVAQAITGALAALAGGNQGGALAAGAAPLLAQTIKQASEGSEAMRVLLHTVVSGLLAKAQGGSVAGGAAGGLVAAVSAEEISQLFFQKSASKLNAEEKQLLATLVTIASAGAGGLAGSADGAAGAASGAFAGKTEVENNYLSQKDITTFTEKYANAKTDEEREQLLADLKKLDAEQQIQALSTGISIADQKDVLADLKALAASPECTAKCQELAAYSISELEPVANNTQLHEDNLKKGILAGVIYALTVEKPASANSTSGLSSLTKEQQQLIRNAETITTAKGIQNPFPRDLNEKVLWNGVKANPSAGETLKGMNNDPRFPASAGFQKMQVTHELPDGSNITIHYQYNSNTGKAYDMKIVTPQANPLQPGPSLKGN</sequence>
<dbReference type="SMART" id="SM00912">
    <property type="entry name" value="Haemagg_act"/>
    <property type="match status" value="1"/>
</dbReference>
<gene>
    <name evidence="9" type="ORF">N5923_11415</name>
</gene>
<evidence type="ECO:0000259" key="8">
    <source>
        <dbReference type="SMART" id="SM00912"/>
    </source>
</evidence>
<evidence type="ECO:0000256" key="1">
    <source>
        <dbReference type="ARBA" id="ARBA00004219"/>
    </source>
</evidence>
<dbReference type="GO" id="GO:0004521">
    <property type="term" value="F:RNA endonuclease activity"/>
    <property type="evidence" value="ECO:0007669"/>
    <property type="project" value="UniProtKB-ARBA"/>
</dbReference>
<evidence type="ECO:0000313" key="9">
    <source>
        <dbReference type="EMBL" id="MCU5778098.1"/>
    </source>
</evidence>
<keyword evidence="2" id="KW-0800">Toxin</keyword>
<dbReference type="Proteomes" id="UP001064262">
    <property type="component" value="Unassembled WGS sequence"/>
</dbReference>
<keyword evidence="4" id="KW-1266">Target cell cytoplasm</keyword>
<dbReference type="InterPro" id="IPR006914">
    <property type="entry name" value="VENN_dom"/>
</dbReference>
<feature type="region of interest" description="Disordered" evidence="7">
    <location>
        <begin position="2012"/>
        <end position="2031"/>
    </location>
</feature>
<name>A0A9J6PL40_9GAMM</name>
<dbReference type="InterPro" id="IPR025157">
    <property type="entry name" value="Hemagglutinin_rpt"/>
</dbReference>
<keyword evidence="5" id="KW-0843">Virulence</keyword>
<dbReference type="NCBIfam" id="TIGR01901">
    <property type="entry name" value="adhes_NPXG"/>
    <property type="match status" value="1"/>
</dbReference>
<accession>A0A9J6PL40</accession>
<dbReference type="Pfam" id="PF05860">
    <property type="entry name" value="TPS"/>
    <property type="match status" value="1"/>
</dbReference>
<evidence type="ECO:0000256" key="7">
    <source>
        <dbReference type="SAM" id="MobiDB-lite"/>
    </source>
</evidence>
<feature type="domain" description="Filamentous haemagglutinin FhaB/tRNA nuclease CdiA-like TPS" evidence="8">
    <location>
        <begin position="49"/>
        <end position="171"/>
    </location>
</feature>
<protein>
    <submittedName>
        <fullName evidence="9">Hemagglutinin repeat-containing protein</fullName>
    </submittedName>
</protein>
<feature type="compositionally biased region" description="Polar residues" evidence="7">
    <location>
        <begin position="2067"/>
        <end position="2076"/>
    </location>
</feature>
<dbReference type="InterPro" id="IPR008638">
    <property type="entry name" value="FhaB/CdiA-like_TPS"/>
</dbReference>
<proteinExistence type="inferred from homology"/>
<evidence type="ECO:0000256" key="6">
    <source>
        <dbReference type="ARBA" id="ARBA00024043"/>
    </source>
</evidence>
<keyword evidence="3" id="KW-0732">Signal</keyword>
<reference evidence="9" key="1">
    <citation type="submission" date="2022-09" db="EMBL/GenBank/DDBJ databases">
        <title>Winslowiella arboricola sp. nov., isolated from bleeding cankers on broadleaf hosts.</title>
        <authorList>
            <person name="Brady C."/>
            <person name="Kaur S."/>
            <person name="Crampton B."/>
            <person name="Maddock D."/>
            <person name="Arnold D."/>
            <person name="Denman S."/>
        </authorList>
    </citation>
    <scope>NUCLEOTIDE SEQUENCE</scope>
    <source>
        <strain evidence="9">BAC 15a-03b</strain>
    </source>
</reference>
<dbReference type="Pfam" id="PF04829">
    <property type="entry name" value="PT-VENN"/>
    <property type="match status" value="1"/>
</dbReference>
<keyword evidence="10" id="KW-1185">Reference proteome</keyword>
<evidence type="ECO:0000256" key="5">
    <source>
        <dbReference type="ARBA" id="ARBA00023026"/>
    </source>
</evidence>
<dbReference type="FunFam" id="2.160.20.10:FF:000048">
    <property type="entry name" value="tRNA nuclease CdiA"/>
    <property type="match status" value="1"/>
</dbReference>
<comment type="subcellular location">
    <subcellularLocation>
        <location evidence="1">Target cell</location>
        <location evidence="1">Target cell cytoplasm</location>
    </subcellularLocation>
</comment>
<comment type="caution">
    <text evidence="9">The sequence shown here is derived from an EMBL/GenBank/DDBJ whole genome shotgun (WGS) entry which is preliminary data.</text>
</comment>
<evidence type="ECO:0000256" key="4">
    <source>
        <dbReference type="ARBA" id="ARBA00022913"/>
    </source>
</evidence>
<evidence type="ECO:0000313" key="10">
    <source>
        <dbReference type="Proteomes" id="UP001064262"/>
    </source>
</evidence>
<dbReference type="InterPro" id="IPR011050">
    <property type="entry name" value="Pectin_lyase_fold/virulence"/>
</dbReference>
<dbReference type="EMBL" id="JAODIM010000040">
    <property type="protein sequence ID" value="MCU5778098.1"/>
    <property type="molecule type" value="Genomic_DNA"/>
</dbReference>
<dbReference type="NCBIfam" id="TIGR01731">
    <property type="entry name" value="fil_hemag_20aa"/>
    <property type="match status" value="20"/>
</dbReference>
<evidence type="ECO:0000256" key="3">
    <source>
        <dbReference type="ARBA" id="ARBA00022729"/>
    </source>
</evidence>
<dbReference type="SUPFAM" id="SSF51126">
    <property type="entry name" value="Pectin lyase-like"/>
    <property type="match status" value="1"/>
</dbReference>
<feature type="region of interest" description="Disordered" evidence="7">
    <location>
        <begin position="2067"/>
        <end position="2091"/>
    </location>
</feature>
<dbReference type="Gene3D" id="2.160.20.10">
    <property type="entry name" value="Single-stranded right-handed beta-helix, Pectin lyase-like"/>
    <property type="match status" value="1"/>
</dbReference>
<dbReference type="InterPro" id="IPR012334">
    <property type="entry name" value="Pectin_lyas_fold"/>
</dbReference>
<evidence type="ECO:0000256" key="2">
    <source>
        <dbReference type="ARBA" id="ARBA00022656"/>
    </source>
</evidence>
<dbReference type="GO" id="GO:0030430">
    <property type="term" value="C:host cell cytoplasm"/>
    <property type="evidence" value="ECO:0007669"/>
    <property type="project" value="UniProtKB-ARBA"/>
</dbReference>
<organism evidence="9 10">
    <name type="scientific">Winslowiella arboricola</name>
    <dbReference type="NCBI Taxonomy" id="2978220"/>
    <lineage>
        <taxon>Bacteria</taxon>
        <taxon>Pseudomonadati</taxon>
        <taxon>Pseudomonadota</taxon>
        <taxon>Gammaproteobacteria</taxon>
        <taxon>Enterobacterales</taxon>
        <taxon>Erwiniaceae</taxon>
        <taxon>Winslowiella</taxon>
    </lineage>
</organism>
<dbReference type="Pfam" id="PF13332">
    <property type="entry name" value="Fil_haemagg_2"/>
    <property type="match status" value="6"/>
</dbReference>
<dbReference type="GO" id="GO:0090729">
    <property type="term" value="F:toxin activity"/>
    <property type="evidence" value="ECO:0007669"/>
    <property type="project" value="UniProtKB-KW"/>
</dbReference>
<dbReference type="InterPro" id="IPR010069">
    <property type="entry name" value="CdiA_FHA1_rpt"/>
</dbReference>